<dbReference type="KEGG" id="lfc:LFE_2335"/>
<dbReference type="PATRIC" id="fig|1162668.3.peg.2776"/>
<reference evidence="1 2" key="1">
    <citation type="journal article" date="2012" name="J. Bacteriol.">
        <title>Complete Genome Sequence of Leptospirillum ferrooxidans Strain C2-3, Isolated from a Fresh Volcanic Ash Deposit on the Island of Miyake, Japan.</title>
        <authorList>
            <person name="Fujimura R."/>
            <person name="Sato Y."/>
            <person name="Nishizawa T."/>
            <person name="Oshima K."/>
            <person name="Kim S.-W."/>
            <person name="Hattori M."/>
            <person name="Kamijo T."/>
            <person name="Ohta H."/>
        </authorList>
    </citation>
    <scope>NUCLEOTIDE SEQUENCE [LARGE SCALE GENOMIC DNA]</scope>
    <source>
        <strain evidence="1 2">C2-3</strain>
    </source>
</reference>
<dbReference type="HOGENOM" id="CLU_2585409_0_0_0"/>
<protein>
    <submittedName>
        <fullName evidence="1">Uncharacterized protein</fullName>
    </submittedName>
</protein>
<dbReference type="EMBL" id="AP012342">
    <property type="protein sequence ID" value="BAM08007.1"/>
    <property type="molecule type" value="Genomic_DNA"/>
</dbReference>
<dbReference type="eggNOG" id="ENOG50330SM">
    <property type="taxonomic scope" value="Bacteria"/>
</dbReference>
<evidence type="ECO:0000313" key="2">
    <source>
        <dbReference type="Proteomes" id="UP000007382"/>
    </source>
</evidence>
<dbReference type="OrthoDB" id="9799711at2"/>
<dbReference type="RefSeq" id="WP_014450490.1">
    <property type="nucleotide sequence ID" value="NC_017094.1"/>
</dbReference>
<dbReference type="AlphaFoldDB" id="I0IRV8"/>
<dbReference type="STRING" id="1162668.LFE_2335"/>
<keyword evidence="2" id="KW-1185">Reference proteome</keyword>
<organism evidence="1 2">
    <name type="scientific">Leptospirillum ferrooxidans (strain C2-3)</name>
    <dbReference type="NCBI Taxonomy" id="1162668"/>
    <lineage>
        <taxon>Bacteria</taxon>
        <taxon>Pseudomonadati</taxon>
        <taxon>Nitrospirota</taxon>
        <taxon>Nitrospiria</taxon>
        <taxon>Nitrospirales</taxon>
        <taxon>Nitrospiraceae</taxon>
        <taxon>Leptospirillum</taxon>
    </lineage>
</organism>
<proteinExistence type="predicted"/>
<dbReference type="Proteomes" id="UP000007382">
    <property type="component" value="Chromosome"/>
</dbReference>
<name>I0IRV8_LEPFC</name>
<gene>
    <name evidence="1" type="ordered locus">LFE_2335</name>
</gene>
<evidence type="ECO:0000313" key="1">
    <source>
        <dbReference type="EMBL" id="BAM08007.1"/>
    </source>
</evidence>
<sequence>MEAVEISDPDKIREILKGIVLEGDGFTTDCLLVDVYDAGLTYPDYFKATGEDSKAFLNGVSPAWESYHLRQGKKVFMVYGSGARGRRLHTTETP</sequence>
<accession>I0IRV8</accession>
<reference evidence="2" key="2">
    <citation type="submission" date="2012-03" db="EMBL/GenBank/DDBJ databases">
        <title>The complete genome sequence of the pioneer microbe on fresh volcanic deposit, Leptospirillum ferrooxidans strain C2-3.</title>
        <authorList>
            <person name="Fujimura R."/>
            <person name="Sato Y."/>
            <person name="Nishizawa T."/>
            <person name="Nanba K."/>
            <person name="Oshima K."/>
            <person name="Hattori M."/>
            <person name="Kamijo T."/>
            <person name="Ohta H."/>
        </authorList>
    </citation>
    <scope>NUCLEOTIDE SEQUENCE [LARGE SCALE GENOMIC DNA]</scope>
    <source>
        <strain evidence="2">C2-3</strain>
    </source>
</reference>